<dbReference type="Proteomes" id="UP000252040">
    <property type="component" value="Unplaced"/>
</dbReference>
<evidence type="ECO:0000313" key="3">
    <source>
        <dbReference type="RefSeq" id="XP_024595414.1"/>
    </source>
</evidence>
<keyword evidence="2" id="KW-1185">Reference proteome</keyword>
<feature type="non-terminal residue" evidence="3">
    <location>
        <position position="1"/>
    </location>
</feature>
<feature type="compositionally biased region" description="Pro residues" evidence="1">
    <location>
        <begin position="97"/>
        <end position="109"/>
    </location>
</feature>
<dbReference type="GeneID" id="112396104"/>
<evidence type="ECO:0000256" key="1">
    <source>
        <dbReference type="SAM" id="MobiDB-lite"/>
    </source>
</evidence>
<proteinExistence type="predicted"/>
<dbReference type="RefSeq" id="XP_024595414.1">
    <property type="nucleotide sequence ID" value="XM_024739646.1"/>
</dbReference>
<dbReference type="KEGG" id="nasi:112396104"/>
<reference evidence="3" key="1">
    <citation type="submission" date="2025-08" db="UniProtKB">
        <authorList>
            <consortium name="RefSeq"/>
        </authorList>
    </citation>
    <scope>IDENTIFICATION</scope>
    <source>
        <tissue evidence="3">Meat</tissue>
    </source>
</reference>
<feature type="region of interest" description="Disordered" evidence="1">
    <location>
        <begin position="1"/>
        <end position="130"/>
    </location>
</feature>
<dbReference type="AlphaFoldDB" id="A0A341AZI4"/>
<feature type="compositionally biased region" description="Low complexity" evidence="1">
    <location>
        <begin position="57"/>
        <end position="77"/>
    </location>
</feature>
<name>A0A341AZI4_NEOAA</name>
<protein>
    <submittedName>
        <fullName evidence="3">LOW QUALITY PROTEIN: pH-response regulator protein palI/prr-5-like</fullName>
    </submittedName>
</protein>
<dbReference type="InParanoid" id="A0A341AZI4"/>
<sequence>HPLRFPNSEGFHFPPSQNLTPPSQKYLVRPSSQGDRLRASGESPEVGPGTANLLAHRLPLGRGRAGEGAAFPGPARARNPRAERRSTSGRGQAGSGPPRPGGTLPPGPPRRGCRVSEGLRRPSPSPLESP</sequence>
<accession>A0A341AZI4</accession>
<evidence type="ECO:0000313" key="2">
    <source>
        <dbReference type="Proteomes" id="UP000252040"/>
    </source>
</evidence>
<organism evidence="2 3">
    <name type="scientific">Neophocaena asiaeorientalis asiaeorientalis</name>
    <name type="common">Yangtze finless porpoise</name>
    <name type="synonym">Neophocaena phocaenoides subsp. asiaeorientalis</name>
    <dbReference type="NCBI Taxonomy" id="1706337"/>
    <lineage>
        <taxon>Eukaryota</taxon>
        <taxon>Metazoa</taxon>
        <taxon>Chordata</taxon>
        <taxon>Craniata</taxon>
        <taxon>Vertebrata</taxon>
        <taxon>Euteleostomi</taxon>
        <taxon>Mammalia</taxon>
        <taxon>Eutheria</taxon>
        <taxon>Laurasiatheria</taxon>
        <taxon>Artiodactyla</taxon>
        <taxon>Whippomorpha</taxon>
        <taxon>Cetacea</taxon>
        <taxon>Odontoceti</taxon>
        <taxon>Phocoenidae</taxon>
        <taxon>Neophocaena</taxon>
    </lineage>
</organism>
<gene>
    <name evidence="3" type="primary">LOC112396104</name>
</gene>